<comment type="subunit">
    <text evidence="1">Self-associates forming complexes of several hundred monomers.</text>
</comment>
<keyword evidence="8" id="KW-1185">Reference proteome</keyword>
<name>A0A6G0VW82_APHCR</name>
<dbReference type="GO" id="GO:0005634">
    <property type="term" value="C:nucleus"/>
    <property type="evidence" value="ECO:0007669"/>
    <property type="project" value="TreeGrafter"/>
</dbReference>
<feature type="non-terminal residue" evidence="7">
    <location>
        <position position="1"/>
    </location>
</feature>
<reference evidence="7 8" key="1">
    <citation type="submission" date="2019-08" db="EMBL/GenBank/DDBJ databases">
        <title>Whole genome of Aphis craccivora.</title>
        <authorList>
            <person name="Voronova N.V."/>
            <person name="Shulinski R.S."/>
            <person name="Bandarenka Y.V."/>
            <person name="Zhorov D.G."/>
            <person name="Warner D."/>
        </authorList>
    </citation>
    <scope>NUCLEOTIDE SEQUENCE [LARGE SCALE GENOMIC DNA]</scope>
    <source>
        <strain evidence="7">180601</strain>
        <tissue evidence="7">Whole Body</tissue>
    </source>
</reference>
<comment type="function">
    <text evidence="5">Involved in transvection phenomena (= synapsis-dependent gene expression), where the synaptic pairing of chromosomes carrying genes with which zeste interacts influences the expression of these genes. Zeste binds to DNA and stimulates transcription from a nearby promoter.</text>
</comment>
<dbReference type="Pfam" id="PF13873">
    <property type="entry name" value="Myb_DNA-bind_5"/>
    <property type="match status" value="1"/>
</dbReference>
<keyword evidence="4" id="KW-0804">Transcription</keyword>
<comment type="caution">
    <text evidence="7">The sequence shown here is derived from an EMBL/GenBank/DDBJ whole genome shotgun (WGS) entry which is preliminary data.</text>
</comment>
<dbReference type="Proteomes" id="UP000478052">
    <property type="component" value="Unassembled WGS sequence"/>
</dbReference>
<dbReference type="AlphaFoldDB" id="A0A6G0VW82"/>
<evidence type="ECO:0000256" key="4">
    <source>
        <dbReference type="ARBA" id="ARBA00023163"/>
    </source>
</evidence>
<dbReference type="OrthoDB" id="6630547at2759"/>
<organism evidence="7 8">
    <name type="scientific">Aphis craccivora</name>
    <name type="common">Cowpea aphid</name>
    <dbReference type="NCBI Taxonomy" id="307492"/>
    <lineage>
        <taxon>Eukaryota</taxon>
        <taxon>Metazoa</taxon>
        <taxon>Ecdysozoa</taxon>
        <taxon>Arthropoda</taxon>
        <taxon>Hexapoda</taxon>
        <taxon>Insecta</taxon>
        <taxon>Pterygota</taxon>
        <taxon>Neoptera</taxon>
        <taxon>Paraneoptera</taxon>
        <taxon>Hemiptera</taxon>
        <taxon>Sternorrhyncha</taxon>
        <taxon>Aphidomorpha</taxon>
        <taxon>Aphidoidea</taxon>
        <taxon>Aphididae</taxon>
        <taxon>Aphidini</taxon>
        <taxon>Aphis</taxon>
        <taxon>Aphis</taxon>
    </lineage>
</organism>
<protein>
    <recommendedName>
        <fullName evidence="2">Regulatory protein zeste</fullName>
    </recommendedName>
</protein>
<sequence length="213" mass="23901">NDILKKRSSNFTHTEVDLLQSLVTKYWDQLESKKSDTQTWKQKNACWEKLTDEFNSQNSVMENRSTNVLRKKWENCKKTVKSKVCNEKKYVKGPPIPTTSFSATENQILSLINIQATGDDALFDCDAVSGLEASSWIDTLPEKSSSPGDDTVLKWDDYSPALLKTPVSKPLLITIPSDIYSPGVSNGGNETLSKEIIIDETMRSNNTPIYSNI</sequence>
<feature type="domain" description="Myb/SANT-like DNA-binding" evidence="6">
    <location>
        <begin position="7"/>
        <end position="85"/>
    </location>
</feature>
<evidence type="ECO:0000256" key="1">
    <source>
        <dbReference type="ARBA" id="ARBA00011764"/>
    </source>
</evidence>
<evidence type="ECO:0000256" key="5">
    <source>
        <dbReference type="ARBA" id="ARBA00025466"/>
    </source>
</evidence>
<evidence type="ECO:0000313" key="8">
    <source>
        <dbReference type="Proteomes" id="UP000478052"/>
    </source>
</evidence>
<evidence type="ECO:0000256" key="3">
    <source>
        <dbReference type="ARBA" id="ARBA00023015"/>
    </source>
</evidence>
<evidence type="ECO:0000256" key="2">
    <source>
        <dbReference type="ARBA" id="ARBA00016807"/>
    </source>
</evidence>
<dbReference type="PANTHER" id="PTHR23098">
    <property type="entry name" value="AGAP001331-PA-RELATED"/>
    <property type="match status" value="1"/>
</dbReference>
<accession>A0A6G0VW82</accession>
<evidence type="ECO:0000259" key="6">
    <source>
        <dbReference type="Pfam" id="PF13873"/>
    </source>
</evidence>
<dbReference type="PANTHER" id="PTHR23098:SF16">
    <property type="entry name" value="REGULATORY PROTEIN ZESTE"/>
    <property type="match status" value="1"/>
</dbReference>
<keyword evidence="3" id="KW-0805">Transcription regulation</keyword>
<evidence type="ECO:0000313" key="7">
    <source>
        <dbReference type="EMBL" id="KAF0711719.1"/>
    </source>
</evidence>
<proteinExistence type="predicted"/>
<dbReference type="EMBL" id="VUJU01011167">
    <property type="protein sequence ID" value="KAF0711719.1"/>
    <property type="molecule type" value="Genomic_DNA"/>
</dbReference>
<gene>
    <name evidence="7" type="ORF">FWK35_00029842</name>
</gene>
<dbReference type="InterPro" id="IPR028002">
    <property type="entry name" value="Myb_DNA-bind_5"/>
</dbReference>